<evidence type="ECO:0000313" key="1">
    <source>
        <dbReference type="EMBL" id="CAK9327767.1"/>
    </source>
</evidence>
<reference evidence="1 2" key="1">
    <citation type="submission" date="2024-03" db="EMBL/GenBank/DDBJ databases">
        <authorList>
            <person name="Gkanogiannis A."/>
            <person name="Becerra Lopez-Lavalle L."/>
        </authorList>
    </citation>
    <scope>NUCLEOTIDE SEQUENCE [LARGE SCALE GENOMIC DNA]</scope>
</reference>
<proteinExistence type="predicted"/>
<protein>
    <submittedName>
        <fullName evidence="1">Uncharacterized protein</fullName>
    </submittedName>
</protein>
<dbReference type="Proteomes" id="UP001642487">
    <property type="component" value="Chromosome 8"/>
</dbReference>
<sequence>ALLSMLPHIGKQDSWVGLALASCRELLMGLLKLSLEARVFLGHAQAIAGSVRCCRCRHSLSCQKSSWVCWPVGSETQKGGREM</sequence>
<dbReference type="EMBL" id="OZ021742">
    <property type="protein sequence ID" value="CAK9327767.1"/>
    <property type="molecule type" value="Genomic_DNA"/>
</dbReference>
<keyword evidence="2" id="KW-1185">Reference proteome</keyword>
<feature type="non-terminal residue" evidence="1">
    <location>
        <position position="1"/>
    </location>
</feature>
<name>A0ABP0Z4Q9_9ROSI</name>
<gene>
    <name evidence="1" type="ORF">CITCOLO1_LOCUS20156</name>
</gene>
<evidence type="ECO:0000313" key="2">
    <source>
        <dbReference type="Proteomes" id="UP001642487"/>
    </source>
</evidence>
<accession>A0ABP0Z4Q9</accession>
<feature type="non-terminal residue" evidence="1">
    <location>
        <position position="83"/>
    </location>
</feature>
<organism evidence="1 2">
    <name type="scientific">Citrullus colocynthis</name>
    <name type="common">colocynth</name>
    <dbReference type="NCBI Taxonomy" id="252529"/>
    <lineage>
        <taxon>Eukaryota</taxon>
        <taxon>Viridiplantae</taxon>
        <taxon>Streptophyta</taxon>
        <taxon>Embryophyta</taxon>
        <taxon>Tracheophyta</taxon>
        <taxon>Spermatophyta</taxon>
        <taxon>Magnoliopsida</taxon>
        <taxon>eudicotyledons</taxon>
        <taxon>Gunneridae</taxon>
        <taxon>Pentapetalae</taxon>
        <taxon>rosids</taxon>
        <taxon>fabids</taxon>
        <taxon>Cucurbitales</taxon>
        <taxon>Cucurbitaceae</taxon>
        <taxon>Benincaseae</taxon>
        <taxon>Citrullus</taxon>
    </lineage>
</organism>